<dbReference type="GO" id="GO:0008777">
    <property type="term" value="F:acetylornithine deacetylase activity"/>
    <property type="evidence" value="ECO:0007669"/>
    <property type="project" value="UniProtKB-EC"/>
</dbReference>
<dbReference type="Gene3D" id="3.40.630.10">
    <property type="entry name" value="Zn peptidases"/>
    <property type="match status" value="1"/>
</dbReference>
<keyword evidence="7 11" id="KW-0378">Hydrolase</keyword>
<feature type="domain" description="Peptidase M20 dimerisation" evidence="10">
    <location>
        <begin position="178"/>
        <end position="285"/>
    </location>
</feature>
<dbReference type="Proteomes" id="UP000760480">
    <property type="component" value="Unassembled WGS sequence"/>
</dbReference>
<keyword evidence="8" id="KW-0862">Zinc</keyword>
<dbReference type="CDD" id="cd03894">
    <property type="entry name" value="M20_ArgE"/>
    <property type="match status" value="1"/>
</dbReference>
<dbReference type="Pfam" id="PF01546">
    <property type="entry name" value="Peptidase_M20"/>
    <property type="match status" value="1"/>
</dbReference>
<dbReference type="InterPro" id="IPR002933">
    <property type="entry name" value="Peptidase_M20"/>
</dbReference>
<comment type="caution">
    <text evidence="11">The sequence shown here is derived from an EMBL/GenBank/DDBJ whole genome shotgun (WGS) entry which is preliminary data.</text>
</comment>
<evidence type="ECO:0000313" key="12">
    <source>
        <dbReference type="Proteomes" id="UP000760480"/>
    </source>
</evidence>
<dbReference type="SUPFAM" id="SSF55031">
    <property type="entry name" value="Bacterial exopeptidase dimerisation domain"/>
    <property type="match status" value="1"/>
</dbReference>
<dbReference type="EMBL" id="SPMZ01000002">
    <property type="protein sequence ID" value="NMQ17825.1"/>
    <property type="molecule type" value="Genomic_DNA"/>
</dbReference>
<proteinExistence type="inferred from homology"/>
<evidence type="ECO:0000256" key="9">
    <source>
        <dbReference type="ARBA" id="ARBA00023285"/>
    </source>
</evidence>
<evidence type="ECO:0000313" key="11">
    <source>
        <dbReference type="EMBL" id="NMQ17825.1"/>
    </source>
</evidence>
<evidence type="ECO:0000259" key="10">
    <source>
        <dbReference type="Pfam" id="PF07687"/>
    </source>
</evidence>
<reference evidence="11 12" key="1">
    <citation type="submission" date="2019-03" db="EMBL/GenBank/DDBJ databases">
        <title>Metabolic reconstructions from genomes of highly enriched 'Candidatus Accumulibacter' and 'Candidatus Competibacter' bioreactor populations.</title>
        <authorList>
            <person name="Annavajhala M.K."/>
            <person name="Welles L."/>
            <person name="Abbas B."/>
            <person name="Sorokin D."/>
            <person name="Park H."/>
            <person name="Van Loosdrecht M."/>
            <person name="Chandran K."/>
        </authorList>
    </citation>
    <scope>NUCLEOTIDE SEQUENCE [LARGE SCALE GENOMIC DNA]</scope>
    <source>
        <strain evidence="11 12">SBR_G</strain>
    </source>
</reference>
<keyword evidence="12" id="KW-1185">Reference proteome</keyword>
<keyword evidence="9" id="KW-0170">Cobalt</keyword>
<dbReference type="NCBIfam" id="TIGR01892">
    <property type="entry name" value="AcOrn-deacetyl"/>
    <property type="match status" value="1"/>
</dbReference>
<evidence type="ECO:0000256" key="5">
    <source>
        <dbReference type="ARBA" id="ARBA00022605"/>
    </source>
</evidence>
<evidence type="ECO:0000256" key="6">
    <source>
        <dbReference type="ARBA" id="ARBA00022723"/>
    </source>
</evidence>
<organism evidence="11 12">
    <name type="scientific">Candidatus Competibacter phosphatis</name>
    <dbReference type="NCBI Taxonomy" id="221280"/>
    <lineage>
        <taxon>Bacteria</taxon>
        <taxon>Pseudomonadati</taxon>
        <taxon>Pseudomonadota</taxon>
        <taxon>Gammaproteobacteria</taxon>
        <taxon>Candidatus Competibacteraceae</taxon>
        <taxon>Candidatus Competibacter</taxon>
    </lineage>
</organism>
<evidence type="ECO:0000256" key="8">
    <source>
        <dbReference type="ARBA" id="ARBA00022833"/>
    </source>
</evidence>
<comment type="cofactor">
    <cofactor evidence="1">
        <name>Zn(2+)</name>
        <dbReference type="ChEBI" id="CHEBI:29105"/>
    </cofactor>
</comment>
<sequence>MPISSTPLLDRIRQLIAIPSVSSVSPQFDQSNRPVVDLLANWLEDAGFVVRIEPLPERPDKANLIATLGVGPGGLVLAGHTDTVPFDAGRWRYDPFGGEVADGRIYGLGTADMKSFLALALEAAREFSAGSLRQPLVILATADEESSMHGARALAAAGRPLGRHALIGEPTGLKPVRMHKGILMEAIRLEGRSGHSSNPALGVSALEGMHRVIGELLRWRAELQAGHRNPLFEVEVPTLNLGHIHGGDNPNRICADCELHIDIRPLPGMSLADLRGELHGRLARLLTESELRLDFLPLFEGIEAMETPAAAAIVRATEELTGAPAGVVSFGTEGPYLNALGMETVILGPGDVECAHQPNEFLSLATIQPTLDLLRGLIGRFCLPSA</sequence>
<dbReference type="InterPro" id="IPR011650">
    <property type="entry name" value="Peptidase_M20_dimer"/>
</dbReference>
<evidence type="ECO:0000256" key="3">
    <source>
        <dbReference type="ARBA" id="ARBA00022490"/>
    </source>
</evidence>
<dbReference type="RefSeq" id="WP_169247078.1">
    <property type="nucleotide sequence ID" value="NZ_SPMZ01000002.1"/>
</dbReference>
<dbReference type="PANTHER" id="PTHR43808:SF1">
    <property type="entry name" value="ACETYLORNITHINE DEACETYLASE"/>
    <property type="match status" value="1"/>
</dbReference>
<keyword evidence="6" id="KW-0479">Metal-binding</keyword>
<dbReference type="PROSITE" id="PS00759">
    <property type="entry name" value="ARGE_DAPE_CPG2_2"/>
    <property type="match status" value="1"/>
</dbReference>
<evidence type="ECO:0000256" key="1">
    <source>
        <dbReference type="ARBA" id="ARBA00001947"/>
    </source>
</evidence>
<dbReference type="InterPro" id="IPR001261">
    <property type="entry name" value="ArgE/DapE_CS"/>
</dbReference>
<dbReference type="NCBIfam" id="NF003474">
    <property type="entry name" value="PRK05111.1"/>
    <property type="match status" value="1"/>
</dbReference>
<name>A0ABX1TH81_9GAMM</name>
<dbReference type="InterPro" id="IPR010169">
    <property type="entry name" value="AcOrn-deacetyl"/>
</dbReference>
<gene>
    <name evidence="11" type="primary">argE</name>
    <name evidence="11" type="ORF">E4P82_00565</name>
</gene>
<keyword evidence="5" id="KW-0028">Amino-acid biosynthesis</keyword>
<dbReference type="InterPro" id="IPR050072">
    <property type="entry name" value="Peptidase_M20A"/>
</dbReference>
<dbReference type="Gene3D" id="3.30.70.360">
    <property type="match status" value="1"/>
</dbReference>
<comment type="similarity">
    <text evidence="2">Belongs to the peptidase M20A family. ArgE subfamily.</text>
</comment>
<dbReference type="SUPFAM" id="SSF53187">
    <property type="entry name" value="Zn-dependent exopeptidases"/>
    <property type="match status" value="1"/>
</dbReference>
<keyword evidence="4" id="KW-0055">Arginine biosynthesis</keyword>
<dbReference type="InterPro" id="IPR036264">
    <property type="entry name" value="Bact_exopeptidase_dim_dom"/>
</dbReference>
<accession>A0ABX1TH81</accession>
<dbReference type="PANTHER" id="PTHR43808">
    <property type="entry name" value="ACETYLORNITHINE DEACETYLASE"/>
    <property type="match status" value="1"/>
</dbReference>
<dbReference type="Pfam" id="PF07687">
    <property type="entry name" value="M20_dimer"/>
    <property type="match status" value="1"/>
</dbReference>
<protein>
    <submittedName>
        <fullName evidence="11">Acetylornithine deacetylase</fullName>
        <ecNumber evidence="11">3.5.1.16</ecNumber>
    </submittedName>
</protein>
<evidence type="ECO:0000256" key="2">
    <source>
        <dbReference type="ARBA" id="ARBA00005691"/>
    </source>
</evidence>
<evidence type="ECO:0000256" key="4">
    <source>
        <dbReference type="ARBA" id="ARBA00022571"/>
    </source>
</evidence>
<keyword evidence="3" id="KW-0963">Cytoplasm</keyword>
<dbReference type="EC" id="3.5.1.16" evidence="11"/>
<evidence type="ECO:0000256" key="7">
    <source>
        <dbReference type="ARBA" id="ARBA00022801"/>
    </source>
</evidence>